<dbReference type="VEuPathDB" id="TrichDB:TRFO_31968"/>
<feature type="region of interest" description="Disordered" evidence="1">
    <location>
        <begin position="670"/>
        <end position="689"/>
    </location>
</feature>
<sequence length="689" mass="79249">MTMIIRTFIHRIFNRIWLHFHIFFSSMDFDAFPLFKYLDENKYLLPFINLDAAHIPTTLPKSMTFNVYRYNIQKDTFSRLNDIKKLNDSILQRNTITPIKKPPFLPRILSNQYHRIKFLEYKVKKLTNKFQECFVQYAESLMHIFTKTEMIPPNFVVRINVEKLGSHFSTSLSKITLLSAIHRNETKIFENKLQQDFLNIDCQKFLLMTLKEVSVSADQSLKFFPPTPYQETFEYLMTRPDSPCRNIILEVFQYFEQMTPTKITSKIVQMIDSVFKKYKTLPFEYQSYLVPLFFRMIFDEIYPRVGIFNNNSMSNNFGFQNNTYNSYGGNSSYDSFNGYNRPNVTYNSISHNNSRENILNTTITPNTPTTNSNKTPFHTPNTNTPYINTPNEYTPSVNTPNVTTPSVNTPSVIDSNSNTPNRNIVRNITDSPGSSFGSISDEKSSSEDNDSGSPENSFKVKASADNPIMENNITNDHVAPTFNPSKIKLPSVDEFMGSFDLAECQFDDFILQKIKNMTCDELQPPLHYCPKMKGDDIPAYIFKKDPNYSLAVEQIEFIPFFTNPLDVLHHVHYALHEIEMSASIYRKDEPIEEMLPFDVVFGLFTCVVLASDVPEFLRIASFANTYSPQFGLCAEFSFANTKLKSESLQIMELLKQVSLKTCSMPSLSSALADSNGELESPMKKSKSSV</sequence>
<gene>
    <name evidence="2" type="ORF">TRFO_31968</name>
</gene>
<dbReference type="EMBL" id="MLAK01000920">
    <property type="protein sequence ID" value="OHT01258.1"/>
    <property type="molecule type" value="Genomic_DNA"/>
</dbReference>
<dbReference type="AlphaFoldDB" id="A0A1J4JR81"/>
<keyword evidence="3" id="KW-1185">Reference proteome</keyword>
<evidence type="ECO:0000313" key="2">
    <source>
        <dbReference type="EMBL" id="OHT01258.1"/>
    </source>
</evidence>
<feature type="compositionally biased region" description="Low complexity" evidence="1">
    <location>
        <begin position="361"/>
        <end position="412"/>
    </location>
</feature>
<feature type="region of interest" description="Disordered" evidence="1">
    <location>
        <begin position="361"/>
        <end position="459"/>
    </location>
</feature>
<evidence type="ECO:0000313" key="3">
    <source>
        <dbReference type="Proteomes" id="UP000179807"/>
    </source>
</evidence>
<name>A0A1J4JR81_9EUKA</name>
<accession>A0A1J4JR81</accession>
<proteinExistence type="predicted"/>
<dbReference type="Proteomes" id="UP000179807">
    <property type="component" value="Unassembled WGS sequence"/>
</dbReference>
<dbReference type="RefSeq" id="XP_068354394.1">
    <property type="nucleotide sequence ID" value="XM_068508235.1"/>
</dbReference>
<organism evidence="2 3">
    <name type="scientific">Tritrichomonas foetus</name>
    <dbReference type="NCBI Taxonomy" id="1144522"/>
    <lineage>
        <taxon>Eukaryota</taxon>
        <taxon>Metamonada</taxon>
        <taxon>Parabasalia</taxon>
        <taxon>Tritrichomonadida</taxon>
        <taxon>Tritrichomonadidae</taxon>
        <taxon>Tritrichomonas</taxon>
    </lineage>
</organism>
<protein>
    <recommendedName>
        <fullName evidence="4">VPS9 domain-containing protein</fullName>
    </recommendedName>
</protein>
<dbReference type="GeneID" id="94842939"/>
<reference evidence="2" key="1">
    <citation type="submission" date="2016-10" db="EMBL/GenBank/DDBJ databases">
        <authorList>
            <person name="Benchimol M."/>
            <person name="Almeida L.G."/>
            <person name="Vasconcelos A.T."/>
            <person name="Perreira-Neves A."/>
            <person name="Rosa I.A."/>
            <person name="Tasca T."/>
            <person name="Bogo M.R."/>
            <person name="de Souza W."/>
        </authorList>
    </citation>
    <scope>NUCLEOTIDE SEQUENCE [LARGE SCALE GENOMIC DNA]</scope>
    <source>
        <strain evidence="2">K</strain>
    </source>
</reference>
<feature type="compositionally biased region" description="Polar residues" evidence="1">
    <location>
        <begin position="413"/>
        <end position="432"/>
    </location>
</feature>
<evidence type="ECO:0008006" key="4">
    <source>
        <dbReference type="Google" id="ProtNLM"/>
    </source>
</evidence>
<evidence type="ECO:0000256" key="1">
    <source>
        <dbReference type="SAM" id="MobiDB-lite"/>
    </source>
</evidence>
<comment type="caution">
    <text evidence="2">The sequence shown here is derived from an EMBL/GenBank/DDBJ whole genome shotgun (WGS) entry which is preliminary data.</text>
</comment>